<name>X1C9B6_9ZZZZ</name>
<keyword evidence="1" id="KW-0472">Membrane</keyword>
<accession>X1C9B6</accession>
<feature type="transmembrane region" description="Helical" evidence="1">
    <location>
        <begin position="7"/>
        <end position="28"/>
    </location>
</feature>
<protein>
    <submittedName>
        <fullName evidence="2">Uncharacterized protein</fullName>
    </submittedName>
</protein>
<keyword evidence="1" id="KW-1133">Transmembrane helix</keyword>
<evidence type="ECO:0000313" key="2">
    <source>
        <dbReference type="EMBL" id="GAG92973.1"/>
    </source>
</evidence>
<dbReference type="AlphaFoldDB" id="X1C9B6"/>
<reference evidence="2" key="1">
    <citation type="journal article" date="2014" name="Front. Microbiol.">
        <title>High frequency of phylogenetically diverse reductive dehalogenase-homologous genes in deep subseafloor sedimentary metagenomes.</title>
        <authorList>
            <person name="Kawai M."/>
            <person name="Futagami T."/>
            <person name="Toyoda A."/>
            <person name="Takaki Y."/>
            <person name="Nishi S."/>
            <person name="Hori S."/>
            <person name="Arai W."/>
            <person name="Tsubouchi T."/>
            <person name="Morono Y."/>
            <person name="Uchiyama I."/>
            <person name="Ito T."/>
            <person name="Fujiyama A."/>
            <person name="Inagaki F."/>
            <person name="Takami H."/>
        </authorList>
    </citation>
    <scope>NUCLEOTIDE SEQUENCE</scope>
    <source>
        <strain evidence="2">Expedition CK06-06</strain>
    </source>
</reference>
<feature type="transmembrane region" description="Helical" evidence="1">
    <location>
        <begin position="34"/>
        <end position="52"/>
    </location>
</feature>
<feature type="transmembrane region" description="Helical" evidence="1">
    <location>
        <begin position="64"/>
        <end position="84"/>
    </location>
</feature>
<keyword evidence="1" id="KW-0812">Transmembrane</keyword>
<proteinExistence type="predicted"/>
<organism evidence="2">
    <name type="scientific">marine sediment metagenome</name>
    <dbReference type="NCBI Taxonomy" id="412755"/>
    <lineage>
        <taxon>unclassified sequences</taxon>
        <taxon>metagenomes</taxon>
        <taxon>ecological metagenomes</taxon>
    </lineage>
</organism>
<sequence length="211" mass="23962">MLFAVYAVGRFGPINLALFIHSLIPQIFYARVPYRALIIGYLTLAACAAIGFSRILDQVKKHSYRALITGVAILIIFCDLTIGFEPPTRPMPLPNNEAYEFITEQPGDYRVMEFPSIRTQITMTSIYTEHDTISWLRWAYNFFEPLYALTDLFPGMVNQEVSASQLAFYGVKYLIINTSPSYYKEMEPALAAVAGESDLIRLSKTQSMERD</sequence>
<comment type="caution">
    <text evidence="2">The sequence shown here is derived from an EMBL/GenBank/DDBJ whole genome shotgun (WGS) entry which is preliminary data.</text>
</comment>
<dbReference type="EMBL" id="BART01024793">
    <property type="protein sequence ID" value="GAG92973.1"/>
    <property type="molecule type" value="Genomic_DNA"/>
</dbReference>
<gene>
    <name evidence="2" type="ORF">S01H4_44669</name>
</gene>
<evidence type="ECO:0000256" key="1">
    <source>
        <dbReference type="SAM" id="Phobius"/>
    </source>
</evidence>
<feature type="non-terminal residue" evidence="2">
    <location>
        <position position="211"/>
    </location>
</feature>